<dbReference type="PROSITE" id="PS51186">
    <property type="entry name" value="GNAT"/>
    <property type="match status" value="1"/>
</dbReference>
<dbReference type="Proteomes" id="UP000323876">
    <property type="component" value="Unassembled WGS sequence"/>
</dbReference>
<dbReference type="InterPro" id="IPR056934">
    <property type="entry name" value="SH3_Rv0428c"/>
</dbReference>
<evidence type="ECO:0000259" key="3">
    <source>
        <dbReference type="PROSITE" id="PS51186"/>
    </source>
</evidence>
<dbReference type="InterPro" id="IPR016181">
    <property type="entry name" value="Acyl_CoA_acyltransferase"/>
</dbReference>
<keyword evidence="5" id="KW-1185">Reference proteome</keyword>
<dbReference type="AlphaFoldDB" id="A0A5N0EL00"/>
<accession>A0A5N0EL00</accession>
<dbReference type="Pfam" id="PF24551">
    <property type="entry name" value="SH3_Rv0428c"/>
    <property type="match status" value="1"/>
</dbReference>
<proteinExistence type="predicted"/>
<reference evidence="4 5" key="1">
    <citation type="submission" date="2019-09" db="EMBL/GenBank/DDBJ databases">
        <authorList>
            <person name="Wang X."/>
        </authorList>
    </citation>
    <scope>NUCLEOTIDE SEQUENCE [LARGE SCALE GENOMIC DNA]</scope>
    <source>
        <strain evidence="4 5">CICC 11023</strain>
    </source>
</reference>
<dbReference type="InterPro" id="IPR050680">
    <property type="entry name" value="YpeA/RimI_acetyltransf"/>
</dbReference>
<sequence>MTTDGAGTGASIPLGRRVVLRYRLPAGYPQPLTDVIGELLSLDPPTVRGADGQVVSVTPDRVVALKALGPRPIQTREIRSLESAAADAWPGIERTWIDGWLVRAGHGYTGRANSAVPLGDSDGPAVVTPDAIQRIGEWYTAHGLPLLLALPDRLAPIPPGWDSWRETVVLAIDIENFVLPQGPSMVRVATAPDHAWLELNRYEGEPPTPQRPSSREPDVEVLTAVRDGELGFASLGVPTPIAIGRGAVTTAPDGRRWVGLTCVAVGAEHRRKGLGSLVCAELIRWGHGRGATHAYLQVEAGNSGALALYRELGFVEHHMYRYASPTNHPHGSADLR</sequence>
<dbReference type="OrthoDB" id="9775595at2"/>
<dbReference type="PANTHER" id="PTHR43420">
    <property type="entry name" value="ACETYLTRANSFERASE"/>
    <property type="match status" value="1"/>
</dbReference>
<evidence type="ECO:0000313" key="5">
    <source>
        <dbReference type="Proteomes" id="UP000323876"/>
    </source>
</evidence>
<evidence type="ECO:0000313" key="4">
    <source>
        <dbReference type="EMBL" id="KAA8890078.1"/>
    </source>
</evidence>
<feature type="domain" description="N-acetyltransferase" evidence="3">
    <location>
        <begin position="184"/>
        <end position="336"/>
    </location>
</feature>
<dbReference type="InterPro" id="IPR056935">
    <property type="entry name" value="Rv0428c-like_C"/>
</dbReference>
<evidence type="ECO:0000256" key="1">
    <source>
        <dbReference type="ARBA" id="ARBA00022679"/>
    </source>
</evidence>
<dbReference type="Gene3D" id="3.40.630.30">
    <property type="match status" value="1"/>
</dbReference>
<dbReference type="InterPro" id="IPR000182">
    <property type="entry name" value="GNAT_dom"/>
</dbReference>
<dbReference type="CDD" id="cd04301">
    <property type="entry name" value="NAT_SF"/>
    <property type="match status" value="1"/>
</dbReference>
<dbReference type="RefSeq" id="WP_150399992.1">
    <property type="nucleotide sequence ID" value="NZ_VXLC01000001.1"/>
</dbReference>
<protein>
    <submittedName>
        <fullName evidence="4">GNAT family N-acetyltransferase</fullName>
    </submittedName>
</protein>
<name>A0A5N0EL00_9NOCA</name>
<comment type="caution">
    <text evidence="4">The sequence shown here is derived from an EMBL/GenBank/DDBJ whole genome shotgun (WGS) entry which is preliminary data.</text>
</comment>
<keyword evidence="2" id="KW-0012">Acyltransferase</keyword>
<keyword evidence="1 4" id="KW-0808">Transferase</keyword>
<dbReference type="EMBL" id="VXLC01000001">
    <property type="protein sequence ID" value="KAA8890078.1"/>
    <property type="molecule type" value="Genomic_DNA"/>
</dbReference>
<organism evidence="4 5">
    <name type="scientific">Nocardia colli</name>
    <dbReference type="NCBI Taxonomy" id="2545717"/>
    <lineage>
        <taxon>Bacteria</taxon>
        <taxon>Bacillati</taxon>
        <taxon>Actinomycetota</taxon>
        <taxon>Actinomycetes</taxon>
        <taxon>Mycobacteriales</taxon>
        <taxon>Nocardiaceae</taxon>
        <taxon>Nocardia</taxon>
    </lineage>
</organism>
<dbReference type="GO" id="GO:0016747">
    <property type="term" value="F:acyltransferase activity, transferring groups other than amino-acyl groups"/>
    <property type="evidence" value="ECO:0007669"/>
    <property type="project" value="InterPro"/>
</dbReference>
<dbReference type="SUPFAM" id="SSF55729">
    <property type="entry name" value="Acyl-CoA N-acyltransferases (Nat)"/>
    <property type="match status" value="1"/>
</dbReference>
<evidence type="ECO:0000256" key="2">
    <source>
        <dbReference type="ARBA" id="ARBA00023315"/>
    </source>
</evidence>
<gene>
    <name evidence="4" type="ORF">F3087_01810</name>
</gene>
<dbReference type="Pfam" id="PF24553">
    <property type="entry name" value="Rv0428c_C"/>
    <property type="match status" value="1"/>
</dbReference>
<dbReference type="PANTHER" id="PTHR43420:SF12">
    <property type="entry name" value="N-ACETYLTRANSFERASE DOMAIN-CONTAINING PROTEIN"/>
    <property type="match status" value="1"/>
</dbReference>